<feature type="region of interest" description="Disordered" evidence="1">
    <location>
        <begin position="130"/>
        <end position="180"/>
    </location>
</feature>
<dbReference type="Pfam" id="PF10908">
    <property type="entry name" value="Tlde1_dom"/>
    <property type="match status" value="1"/>
</dbReference>
<protein>
    <submittedName>
        <fullName evidence="3">DUF2778 domain-containing protein</fullName>
    </submittedName>
</protein>
<evidence type="ECO:0000256" key="1">
    <source>
        <dbReference type="SAM" id="MobiDB-lite"/>
    </source>
</evidence>
<evidence type="ECO:0000259" key="2">
    <source>
        <dbReference type="Pfam" id="PF10908"/>
    </source>
</evidence>
<proteinExistence type="predicted"/>
<dbReference type="AlphaFoldDB" id="A0AAU7JI41"/>
<dbReference type="RefSeq" id="WP_406856665.1">
    <property type="nucleotide sequence ID" value="NZ_CP157484.1"/>
</dbReference>
<name>A0AAU7JI41_9HYPH</name>
<dbReference type="EMBL" id="CP157484">
    <property type="protein sequence ID" value="XBO39814.1"/>
    <property type="molecule type" value="Genomic_DNA"/>
</dbReference>
<accession>A0AAU7JI41</accession>
<evidence type="ECO:0000313" key="3">
    <source>
        <dbReference type="EMBL" id="XBO39814.1"/>
    </source>
</evidence>
<organism evidence="3">
    <name type="scientific">Alsobacter sp. KACC 23698</name>
    <dbReference type="NCBI Taxonomy" id="3149229"/>
    <lineage>
        <taxon>Bacteria</taxon>
        <taxon>Pseudomonadati</taxon>
        <taxon>Pseudomonadota</taxon>
        <taxon>Alphaproteobacteria</taxon>
        <taxon>Hyphomicrobiales</taxon>
        <taxon>Alsobacteraceae</taxon>
        <taxon>Alsobacter</taxon>
    </lineage>
</organism>
<feature type="compositionally biased region" description="Acidic residues" evidence="1">
    <location>
        <begin position="131"/>
        <end position="140"/>
    </location>
</feature>
<reference evidence="3" key="1">
    <citation type="submission" date="2024-05" db="EMBL/GenBank/DDBJ databases">
        <authorList>
            <person name="Kim S."/>
            <person name="Heo J."/>
            <person name="Choi H."/>
            <person name="Choi Y."/>
            <person name="Kwon S.-W."/>
            <person name="Kim Y."/>
        </authorList>
    </citation>
    <scope>NUCLEOTIDE SEQUENCE</scope>
    <source>
        <strain evidence="3">KACC 23698</strain>
    </source>
</reference>
<dbReference type="InterPro" id="IPR021225">
    <property type="entry name" value="Tlde1_dom"/>
</dbReference>
<gene>
    <name evidence="3" type="ORF">ABEG18_03250</name>
</gene>
<feature type="domain" description="Tlde1" evidence="2">
    <location>
        <begin position="256"/>
        <end position="360"/>
    </location>
</feature>
<sequence>MSFVLGRSFSSGRSGVVLSGSKRGRAAVPLALVSTIVLGAGLWAGSPAWDPAGPAAMAVPGHAKSTHAQSVVAKLDPLLSPTYSLGVAARPLSQSAPMTAEWVSSTPPAATVARVEPSVVIAAVAPAAPIVEDDDEDEDVASAAPLPLPRPPELRSPEQPRLTGPLSPRRSRVAAAPAAPQADDRSIFEKIFGVQRQPNGPALAYAAPQDDAVGGNPLRGLIPAPAPATSPSVASGQGTAVYNIASRTLTMPNGERLEAHSGLGDRLDDPRYVHERMRGPTPPHVYDLTMREQLFHGVRALRLNPVGGSAAIHGRAGLLAHTFMLGPKGDSNGCVSIRDYDKFLQAYLKGEVKRLVVVAGL</sequence>